<keyword evidence="3" id="KW-1185">Reference proteome</keyword>
<dbReference type="Proteomes" id="UP000195781">
    <property type="component" value="Unassembled WGS sequence"/>
</dbReference>
<proteinExistence type="predicted"/>
<dbReference type="RefSeq" id="WP_019238383.1">
    <property type="nucleotide sequence ID" value="NZ_CABKRW010000110.1"/>
</dbReference>
<comment type="caution">
    <text evidence="2">The sequence shown here is derived from an EMBL/GenBank/DDBJ whole genome shotgun (WGS) entry which is preliminary data.</text>
</comment>
<evidence type="ECO:0000313" key="3">
    <source>
        <dbReference type="Proteomes" id="UP000195781"/>
    </source>
</evidence>
<reference evidence="3" key="1">
    <citation type="submission" date="2017-04" db="EMBL/GenBank/DDBJ databases">
        <title>Function of individual gut microbiota members based on whole genome sequencing of pure cultures obtained from chicken caecum.</title>
        <authorList>
            <person name="Medvecky M."/>
            <person name="Cejkova D."/>
            <person name="Polansky O."/>
            <person name="Karasova D."/>
            <person name="Kubasova T."/>
            <person name="Cizek A."/>
            <person name="Rychlik I."/>
        </authorList>
    </citation>
    <scope>NUCLEOTIDE SEQUENCE [LARGE SCALE GENOMIC DNA]</scope>
    <source>
        <strain evidence="3">An5</strain>
    </source>
</reference>
<evidence type="ECO:0000256" key="1">
    <source>
        <dbReference type="SAM" id="Phobius"/>
    </source>
</evidence>
<evidence type="ECO:0000313" key="2">
    <source>
        <dbReference type="EMBL" id="OUN88446.1"/>
    </source>
</evidence>
<keyword evidence="1" id="KW-0812">Transmembrane</keyword>
<feature type="transmembrane region" description="Helical" evidence="1">
    <location>
        <begin position="6"/>
        <end position="24"/>
    </location>
</feature>
<organism evidence="2 3">
    <name type="scientific">[Collinsella] massiliensis</name>
    <dbReference type="NCBI Taxonomy" id="1232426"/>
    <lineage>
        <taxon>Bacteria</taxon>
        <taxon>Bacillati</taxon>
        <taxon>Actinomycetota</taxon>
        <taxon>Coriobacteriia</taxon>
        <taxon>Coriobacteriales</taxon>
        <taxon>Coriobacteriaceae</taxon>
        <taxon>Enorma</taxon>
    </lineage>
</organism>
<sequence>MEMVDVMLSIVASVLSIVATVIAFKNKKDIDKLRDLYEGNKMNATGNENIQVVGTGNQVNTHDK</sequence>
<protein>
    <submittedName>
        <fullName evidence="2">Uncharacterized protein</fullName>
    </submittedName>
</protein>
<gene>
    <name evidence="2" type="ORF">B5G02_06610</name>
</gene>
<name>A0A1Y3XSB1_9ACTN</name>
<dbReference type="AlphaFoldDB" id="A0A1Y3XSB1"/>
<accession>A0A1Y3XSB1</accession>
<keyword evidence="1" id="KW-0472">Membrane</keyword>
<keyword evidence="1" id="KW-1133">Transmembrane helix</keyword>
<dbReference type="EMBL" id="NFIE01000013">
    <property type="protein sequence ID" value="OUN88446.1"/>
    <property type="molecule type" value="Genomic_DNA"/>
</dbReference>